<dbReference type="Gene3D" id="3.30.70.270">
    <property type="match status" value="1"/>
</dbReference>
<protein>
    <submittedName>
        <fullName evidence="3">Diguanylate cyclase</fullName>
    </submittedName>
</protein>
<organism evidence="3 4">
    <name type="scientific">Lichenicola cladoniae</name>
    <dbReference type="NCBI Taxonomy" id="1484109"/>
    <lineage>
        <taxon>Bacteria</taxon>
        <taxon>Pseudomonadati</taxon>
        <taxon>Pseudomonadota</taxon>
        <taxon>Alphaproteobacteria</taxon>
        <taxon>Acetobacterales</taxon>
        <taxon>Acetobacteraceae</taxon>
        <taxon>Lichenicola</taxon>
    </lineage>
</organism>
<dbReference type="Pfam" id="PF00563">
    <property type="entry name" value="EAL"/>
    <property type="match status" value="1"/>
</dbReference>
<dbReference type="EMBL" id="CP053708">
    <property type="protein sequence ID" value="QKE89843.1"/>
    <property type="molecule type" value="Genomic_DNA"/>
</dbReference>
<evidence type="ECO:0000259" key="1">
    <source>
        <dbReference type="PROSITE" id="PS50883"/>
    </source>
</evidence>
<dbReference type="KEGG" id="lck:HN018_07105"/>
<evidence type="ECO:0000259" key="2">
    <source>
        <dbReference type="PROSITE" id="PS50887"/>
    </source>
</evidence>
<dbReference type="PANTHER" id="PTHR44757:SF2">
    <property type="entry name" value="BIOFILM ARCHITECTURE MAINTENANCE PROTEIN MBAA"/>
    <property type="match status" value="1"/>
</dbReference>
<dbReference type="InterPro" id="IPR029787">
    <property type="entry name" value="Nucleotide_cyclase"/>
</dbReference>
<dbReference type="SMART" id="SM00267">
    <property type="entry name" value="GGDEF"/>
    <property type="match status" value="1"/>
</dbReference>
<evidence type="ECO:0000313" key="3">
    <source>
        <dbReference type="EMBL" id="QKE89843.1"/>
    </source>
</evidence>
<feature type="domain" description="GGDEF" evidence="2">
    <location>
        <begin position="177"/>
        <end position="310"/>
    </location>
</feature>
<feature type="domain" description="EAL" evidence="1">
    <location>
        <begin position="313"/>
        <end position="556"/>
    </location>
</feature>
<dbReference type="Gene3D" id="3.20.20.450">
    <property type="entry name" value="EAL domain"/>
    <property type="match status" value="1"/>
</dbReference>
<dbReference type="Pfam" id="PF00990">
    <property type="entry name" value="GGDEF"/>
    <property type="match status" value="1"/>
</dbReference>
<gene>
    <name evidence="3" type="ORF">HN018_07105</name>
</gene>
<dbReference type="PROSITE" id="PS50887">
    <property type="entry name" value="GGDEF"/>
    <property type="match status" value="1"/>
</dbReference>
<reference evidence="3 4" key="1">
    <citation type="journal article" date="2014" name="World J. Microbiol. Biotechnol.">
        <title>Biodiversity and physiological characteristics of Antarctic and Arctic lichens-associated bacteria.</title>
        <authorList>
            <person name="Lee Y.M."/>
            <person name="Kim E.H."/>
            <person name="Lee H.K."/>
            <person name="Hong S.G."/>
        </authorList>
    </citation>
    <scope>NUCLEOTIDE SEQUENCE [LARGE SCALE GENOMIC DNA]</scope>
    <source>
        <strain evidence="3 4">PAMC 26569</strain>
    </source>
</reference>
<dbReference type="InterPro" id="IPR001633">
    <property type="entry name" value="EAL_dom"/>
</dbReference>
<dbReference type="PROSITE" id="PS50883">
    <property type="entry name" value="EAL"/>
    <property type="match status" value="1"/>
</dbReference>
<sequence>MIKTLFISRAAAARDAFPREMRVVRSAFDVVVRDETKELSAEDLLASAIFIDCRKNHELADIILQQLQLKALTPRPFIIVLIDNAEADKAWAVTAGIDDVMLSPYSLLDLQLRTGAILALIGQQQDIRRLAHAVDGMTEEASRLRALAYTDHLTGLPNRLYLDNWVSGLALKREGTTSFALHMLDLDGFKKVNDQYGHQAGDTLLKQVSERVSRVPRRLDIVVRLGGDEIAVVQMGAAHVTDCAAFAERLQAMFTEAFLIDGHTINISASVGTALYPDDGDNFPDLLRRADIAMYAAKAVGMGKVSAFNAELEASLVQGRPAAIIEKQMNESSYALTFSLATGELGGVFVEPQIRPSASGTLPGGPDGSGWIEEQIRRLEIAFLQSVSWKSTRAPVVFGASIHASAFSTFGVIQRIRDLLLVTGADPTRCEVTLEAPNSLEEMKYLHQVRDLGLGLGAHIDLESFTLQRMLRLPVTKLHLTRQFTETTAREGNANVMVEAAVLFARSIRARTLAYGVETREQMDALRTLGVDSATGPFVGSAATGDRLSTLRRRIRQQHVHAVD</sequence>
<dbReference type="Proteomes" id="UP000500767">
    <property type="component" value="Chromosome"/>
</dbReference>
<dbReference type="InterPro" id="IPR052155">
    <property type="entry name" value="Biofilm_reg_signaling"/>
</dbReference>
<dbReference type="SUPFAM" id="SSF141868">
    <property type="entry name" value="EAL domain-like"/>
    <property type="match status" value="1"/>
</dbReference>
<evidence type="ECO:0000313" key="4">
    <source>
        <dbReference type="Proteomes" id="UP000500767"/>
    </source>
</evidence>
<dbReference type="SMART" id="SM00052">
    <property type="entry name" value="EAL"/>
    <property type="match status" value="1"/>
</dbReference>
<dbReference type="InterPro" id="IPR043128">
    <property type="entry name" value="Rev_trsase/Diguanyl_cyclase"/>
</dbReference>
<keyword evidence="4" id="KW-1185">Reference proteome</keyword>
<dbReference type="PANTHER" id="PTHR44757">
    <property type="entry name" value="DIGUANYLATE CYCLASE DGCP"/>
    <property type="match status" value="1"/>
</dbReference>
<dbReference type="SUPFAM" id="SSF55073">
    <property type="entry name" value="Nucleotide cyclase"/>
    <property type="match status" value="1"/>
</dbReference>
<dbReference type="AlphaFoldDB" id="A0A6M8HN42"/>
<name>A0A6M8HN42_9PROT</name>
<dbReference type="InterPro" id="IPR035919">
    <property type="entry name" value="EAL_sf"/>
</dbReference>
<accession>A0A6M8HN42</accession>
<dbReference type="CDD" id="cd01949">
    <property type="entry name" value="GGDEF"/>
    <property type="match status" value="1"/>
</dbReference>
<proteinExistence type="predicted"/>
<dbReference type="NCBIfam" id="TIGR00254">
    <property type="entry name" value="GGDEF"/>
    <property type="match status" value="1"/>
</dbReference>
<dbReference type="RefSeq" id="WP_171834830.1">
    <property type="nucleotide sequence ID" value="NZ_CP053708.1"/>
</dbReference>
<dbReference type="InterPro" id="IPR000160">
    <property type="entry name" value="GGDEF_dom"/>
</dbReference>